<name>A0A0N1F423_9HYPH</name>
<accession>A0A0N1F423</accession>
<reference evidence="2 3" key="1">
    <citation type="submission" date="2015-07" db="EMBL/GenBank/DDBJ databases">
        <title>Whole genome sequencing of Bosea vaviloviae isolated from cave pool.</title>
        <authorList>
            <person name="Tan N.E.H."/>
            <person name="Lee Y.P."/>
            <person name="Gan H.M."/>
            <person name="Barton H."/>
            <person name="Savka M.A."/>
        </authorList>
    </citation>
    <scope>NUCLEOTIDE SEQUENCE [LARGE SCALE GENOMIC DNA]</scope>
    <source>
        <strain evidence="2 3">SD260</strain>
    </source>
</reference>
<keyword evidence="3" id="KW-1185">Reference proteome</keyword>
<evidence type="ECO:0000313" key="3">
    <source>
        <dbReference type="Proteomes" id="UP000037822"/>
    </source>
</evidence>
<dbReference type="RefSeq" id="WP_054209182.1">
    <property type="nucleotide sequence ID" value="NZ_LGSZ01000037.1"/>
</dbReference>
<organism evidence="2 3">
    <name type="scientific">Bosea vaviloviae</name>
    <dbReference type="NCBI Taxonomy" id="1526658"/>
    <lineage>
        <taxon>Bacteria</taxon>
        <taxon>Pseudomonadati</taxon>
        <taxon>Pseudomonadota</taxon>
        <taxon>Alphaproteobacteria</taxon>
        <taxon>Hyphomicrobiales</taxon>
        <taxon>Boseaceae</taxon>
        <taxon>Bosea</taxon>
    </lineage>
</organism>
<dbReference type="PATRIC" id="fig|1526658.3.peg.2585"/>
<dbReference type="AlphaFoldDB" id="A0A0N1F423"/>
<evidence type="ECO:0000256" key="1">
    <source>
        <dbReference type="SAM" id="MobiDB-lite"/>
    </source>
</evidence>
<gene>
    <name evidence="2" type="ORF">AE618_11370</name>
</gene>
<dbReference type="Proteomes" id="UP000037822">
    <property type="component" value="Unassembled WGS sequence"/>
</dbReference>
<comment type="caution">
    <text evidence="2">The sequence shown here is derived from an EMBL/GenBank/DDBJ whole genome shotgun (WGS) entry which is preliminary data.</text>
</comment>
<protein>
    <submittedName>
        <fullName evidence="2">Uncharacterized protein</fullName>
    </submittedName>
</protein>
<evidence type="ECO:0000313" key="2">
    <source>
        <dbReference type="EMBL" id="KPH80820.1"/>
    </source>
</evidence>
<feature type="region of interest" description="Disordered" evidence="1">
    <location>
        <begin position="1"/>
        <end position="29"/>
    </location>
</feature>
<sequence length="330" mass="35726">MTNEDKGVPAPTATGAVEHARQQSPGDPIAILTGSIGDDPSLAELTAFRDSRPDLKFAARQAKMCLDESMRIRLGSTDVEAAHRVAAGLMVVGLSFTALACTWPADSLDEVDAKLALAEVRKPHGDDQEDDYAPMLQADTARFIRVRRAAFNVGELMVPPRATGPAPTDRGLVSWPLQGLDLTLLLPPRGGEPVFVYQQAGAWAGLLSAPPDLDRLADRVERLLATADRLFLLAARPAEGNAELRRAAEGAQIMAYLCAAQVALWPVERGSPGVKAKRRMAKAIDDRACRSDPLHMQATVRHIFEEATWLAKLLGAERMAIKMPTWTEIV</sequence>
<dbReference type="EMBL" id="LGSZ01000037">
    <property type="protein sequence ID" value="KPH80820.1"/>
    <property type="molecule type" value="Genomic_DNA"/>
</dbReference>
<dbReference type="OrthoDB" id="8154178at2"/>
<proteinExistence type="predicted"/>